<keyword evidence="1" id="KW-0175">Coiled coil</keyword>
<organism evidence="2 3">
    <name type="scientific">Flavobacterium chungnamense</name>
    <dbReference type="NCBI Taxonomy" id="706182"/>
    <lineage>
        <taxon>Bacteria</taxon>
        <taxon>Pseudomonadati</taxon>
        <taxon>Bacteroidota</taxon>
        <taxon>Flavobacteriia</taxon>
        <taxon>Flavobacteriales</taxon>
        <taxon>Flavobacteriaceae</taxon>
        <taxon>Flavobacterium</taxon>
    </lineage>
</organism>
<name>A0ABP7V4V8_9FLAO</name>
<evidence type="ECO:0000313" key="3">
    <source>
        <dbReference type="Proteomes" id="UP001500426"/>
    </source>
</evidence>
<accession>A0ABP7V4V8</accession>
<evidence type="ECO:0000313" key="2">
    <source>
        <dbReference type="EMBL" id="GAA4059657.1"/>
    </source>
</evidence>
<dbReference type="EMBL" id="BAABCS010000031">
    <property type="protein sequence ID" value="GAA4059657.1"/>
    <property type="molecule type" value="Genomic_DNA"/>
</dbReference>
<sequence>MGKCIIKDNGYVVKELYDLTSAVLVDGSINYAPNPERLKNYRLLSNDVDFYWGTQGFKEVTLLISYKGTELVRYENPNFQLVIDYLNKFDSLSKKEIEALIVESQEKEKNELEIAIEELKAEKSTLEEQIKIYKAIQTKKEEIKALLEKLS</sequence>
<dbReference type="Proteomes" id="UP001500426">
    <property type="component" value="Unassembled WGS sequence"/>
</dbReference>
<dbReference type="RefSeq" id="WP_345095773.1">
    <property type="nucleotide sequence ID" value="NZ_BAABCS010000031.1"/>
</dbReference>
<proteinExistence type="predicted"/>
<evidence type="ECO:0000256" key="1">
    <source>
        <dbReference type="SAM" id="Coils"/>
    </source>
</evidence>
<feature type="coiled-coil region" evidence="1">
    <location>
        <begin position="102"/>
        <end position="136"/>
    </location>
</feature>
<keyword evidence="3" id="KW-1185">Reference proteome</keyword>
<reference evidence="3" key="1">
    <citation type="journal article" date="2019" name="Int. J. Syst. Evol. Microbiol.">
        <title>The Global Catalogue of Microorganisms (GCM) 10K type strain sequencing project: providing services to taxonomists for standard genome sequencing and annotation.</title>
        <authorList>
            <consortium name="The Broad Institute Genomics Platform"/>
            <consortium name="The Broad Institute Genome Sequencing Center for Infectious Disease"/>
            <person name="Wu L."/>
            <person name="Ma J."/>
        </authorList>
    </citation>
    <scope>NUCLEOTIDE SEQUENCE [LARGE SCALE GENOMIC DNA]</scope>
    <source>
        <strain evidence="3">JCM 17068</strain>
    </source>
</reference>
<gene>
    <name evidence="2" type="ORF">GCM10022388_28130</name>
</gene>
<comment type="caution">
    <text evidence="2">The sequence shown here is derived from an EMBL/GenBank/DDBJ whole genome shotgun (WGS) entry which is preliminary data.</text>
</comment>
<protein>
    <submittedName>
        <fullName evidence="2">Uncharacterized protein</fullName>
    </submittedName>
</protein>